<keyword evidence="2" id="KW-1133">Transmembrane helix</keyword>
<proteinExistence type="predicted"/>
<organism evidence="3 4">
    <name type="scientific">Hapsidospora chrysogenum (strain ATCC 11550 / CBS 779.69 / DSM 880 / IAM 14645 / JCM 23072 / IMI 49137)</name>
    <name type="common">Acremonium chrysogenum</name>
    <dbReference type="NCBI Taxonomy" id="857340"/>
    <lineage>
        <taxon>Eukaryota</taxon>
        <taxon>Fungi</taxon>
        <taxon>Dikarya</taxon>
        <taxon>Ascomycota</taxon>
        <taxon>Pezizomycotina</taxon>
        <taxon>Sordariomycetes</taxon>
        <taxon>Hypocreomycetidae</taxon>
        <taxon>Hypocreales</taxon>
        <taxon>Bionectriaceae</taxon>
        <taxon>Hapsidospora</taxon>
    </lineage>
</organism>
<reference evidence="4" key="1">
    <citation type="journal article" date="2014" name="Genome Announc.">
        <title>Genome sequence and annotation of Acremonium chrysogenum, producer of the beta-lactam antibiotic cephalosporin C.</title>
        <authorList>
            <person name="Terfehr D."/>
            <person name="Dahlmann T.A."/>
            <person name="Specht T."/>
            <person name="Zadra I."/>
            <person name="Kuernsteiner H."/>
            <person name="Kueck U."/>
        </authorList>
    </citation>
    <scope>NUCLEOTIDE SEQUENCE [LARGE SCALE GENOMIC DNA]</scope>
    <source>
        <strain evidence="4">ATCC 11550 / CBS 779.69 / DSM 880 / IAM 14645 / JCM 23072 / IMI 49137</strain>
    </source>
</reference>
<dbReference type="STRING" id="857340.A0A086SU83"/>
<sequence>MVEGPKATTSLWQGFNAAPAPTRAPESPKWPRRRGLALRQDEPASIETCAYYSFEDTSEHGSSSWEAVACDGGCVTSGSIFGCSNLPTTCHDNTAPVCSGTESAALTCCETDFPFCVTGIMTSNDQVFTAFRCGKDFLSGETDLYPDTSRTSTATMDDGRTTVYVTTVHSPSATSDVDEGTTLGDSEGSTSGGGSGGGRNATPIGAIVGGSIGGVALLLLVAFGIWFIRFQKRKAAAAEASTETEKPFELEGDCLASYTHASYPSNTSEAGGSAQFLDRDVCSPLPVLVEAPDTSSQYRHSVAATFASELPAQYK</sequence>
<keyword evidence="2" id="KW-0472">Membrane</keyword>
<keyword evidence="4" id="KW-1185">Reference proteome</keyword>
<dbReference type="AlphaFoldDB" id="A0A086SU83"/>
<dbReference type="Proteomes" id="UP000029964">
    <property type="component" value="Unassembled WGS sequence"/>
</dbReference>
<gene>
    <name evidence="3" type="ORF">ACRE_086420</name>
</gene>
<evidence type="ECO:0000256" key="2">
    <source>
        <dbReference type="SAM" id="Phobius"/>
    </source>
</evidence>
<name>A0A086SU83_HAPC1</name>
<keyword evidence="2" id="KW-0812">Transmembrane</keyword>
<comment type="caution">
    <text evidence="3">The sequence shown here is derived from an EMBL/GenBank/DDBJ whole genome shotgun (WGS) entry which is preliminary data.</text>
</comment>
<feature type="transmembrane region" description="Helical" evidence="2">
    <location>
        <begin position="204"/>
        <end position="228"/>
    </location>
</feature>
<dbReference type="HOGENOM" id="CLU_882688_0_0_1"/>
<evidence type="ECO:0000313" key="3">
    <source>
        <dbReference type="EMBL" id="KFH40665.1"/>
    </source>
</evidence>
<dbReference type="OrthoDB" id="5086768at2759"/>
<feature type="region of interest" description="Disordered" evidence="1">
    <location>
        <begin position="1"/>
        <end position="32"/>
    </location>
</feature>
<evidence type="ECO:0000256" key="1">
    <source>
        <dbReference type="SAM" id="MobiDB-lite"/>
    </source>
</evidence>
<feature type="compositionally biased region" description="Low complexity" evidence="1">
    <location>
        <begin position="180"/>
        <end position="189"/>
    </location>
</feature>
<dbReference type="EMBL" id="JPKY01000178">
    <property type="protein sequence ID" value="KFH40665.1"/>
    <property type="molecule type" value="Genomic_DNA"/>
</dbReference>
<evidence type="ECO:0000313" key="4">
    <source>
        <dbReference type="Proteomes" id="UP000029964"/>
    </source>
</evidence>
<accession>A0A086SU83</accession>
<feature type="region of interest" description="Disordered" evidence="1">
    <location>
        <begin position="168"/>
        <end position="198"/>
    </location>
</feature>
<protein>
    <submittedName>
        <fullName evidence="3">Uncharacterized protein</fullName>
    </submittedName>
</protein>